<dbReference type="InterPro" id="IPR053144">
    <property type="entry name" value="Acetyltransferase_Butenolide"/>
</dbReference>
<evidence type="ECO:0000259" key="2">
    <source>
        <dbReference type="PROSITE" id="PS51186"/>
    </source>
</evidence>
<dbReference type="InterPro" id="IPR016181">
    <property type="entry name" value="Acyl_CoA_acyltransferase"/>
</dbReference>
<dbReference type="GO" id="GO:0016747">
    <property type="term" value="F:acyltransferase activity, transferring groups other than amino-acyl groups"/>
    <property type="evidence" value="ECO:0007669"/>
    <property type="project" value="InterPro"/>
</dbReference>
<feature type="compositionally biased region" description="Polar residues" evidence="1">
    <location>
        <begin position="75"/>
        <end position="87"/>
    </location>
</feature>
<dbReference type="Gene3D" id="3.40.630.30">
    <property type="match status" value="1"/>
</dbReference>
<dbReference type="HOGENOM" id="CLU_086503_2_0_1"/>
<dbReference type="PANTHER" id="PTHR43233">
    <property type="entry name" value="FAMILY N-ACETYLTRANSFERASE, PUTATIVE (AFU_ORTHOLOGUE AFUA_6G03350)-RELATED"/>
    <property type="match status" value="1"/>
</dbReference>
<feature type="region of interest" description="Disordered" evidence="1">
    <location>
        <begin position="75"/>
        <end position="103"/>
    </location>
</feature>
<gene>
    <name evidence="3" type="ORF">PFICI_00465</name>
</gene>
<protein>
    <recommendedName>
        <fullName evidence="2">N-acetyltransferase domain-containing protein</fullName>
    </recommendedName>
</protein>
<dbReference type="PANTHER" id="PTHR43233:SF1">
    <property type="entry name" value="FAMILY N-ACETYLTRANSFERASE, PUTATIVE (AFU_ORTHOLOGUE AFUA_6G03350)-RELATED"/>
    <property type="match status" value="1"/>
</dbReference>
<dbReference type="AlphaFoldDB" id="W3XMC1"/>
<dbReference type="CDD" id="cd04301">
    <property type="entry name" value="NAT_SF"/>
    <property type="match status" value="1"/>
</dbReference>
<accession>W3XMC1</accession>
<organism evidence="3 4">
    <name type="scientific">Pestalotiopsis fici (strain W106-1 / CGMCC3.15140)</name>
    <dbReference type="NCBI Taxonomy" id="1229662"/>
    <lineage>
        <taxon>Eukaryota</taxon>
        <taxon>Fungi</taxon>
        <taxon>Dikarya</taxon>
        <taxon>Ascomycota</taxon>
        <taxon>Pezizomycotina</taxon>
        <taxon>Sordariomycetes</taxon>
        <taxon>Xylariomycetidae</taxon>
        <taxon>Amphisphaeriales</taxon>
        <taxon>Sporocadaceae</taxon>
        <taxon>Pestalotiopsis</taxon>
    </lineage>
</organism>
<dbReference type="SUPFAM" id="SSF55729">
    <property type="entry name" value="Acyl-CoA N-acyltransferases (Nat)"/>
    <property type="match status" value="1"/>
</dbReference>
<name>W3XMC1_PESFW</name>
<proteinExistence type="predicted"/>
<evidence type="ECO:0000256" key="1">
    <source>
        <dbReference type="SAM" id="MobiDB-lite"/>
    </source>
</evidence>
<dbReference type="OrthoDB" id="10039976at2759"/>
<dbReference type="Pfam" id="PF00583">
    <property type="entry name" value="Acetyltransf_1"/>
    <property type="match status" value="1"/>
</dbReference>
<dbReference type="PROSITE" id="PS51186">
    <property type="entry name" value="GNAT"/>
    <property type="match status" value="1"/>
</dbReference>
<evidence type="ECO:0000313" key="4">
    <source>
        <dbReference type="Proteomes" id="UP000030651"/>
    </source>
</evidence>
<dbReference type="RefSeq" id="XP_007827237.1">
    <property type="nucleotide sequence ID" value="XM_007829046.1"/>
</dbReference>
<dbReference type="eggNOG" id="ENOG502SYW6">
    <property type="taxonomic scope" value="Eukaryota"/>
</dbReference>
<feature type="domain" description="N-acetyltransferase" evidence="2">
    <location>
        <begin position="111"/>
        <end position="217"/>
    </location>
</feature>
<keyword evidence="4" id="KW-1185">Reference proteome</keyword>
<dbReference type="KEGG" id="pfy:PFICI_00465"/>
<dbReference type="EMBL" id="KI912109">
    <property type="protein sequence ID" value="ETS86637.1"/>
    <property type="molecule type" value="Genomic_DNA"/>
</dbReference>
<dbReference type="Proteomes" id="UP000030651">
    <property type="component" value="Unassembled WGS sequence"/>
</dbReference>
<evidence type="ECO:0000313" key="3">
    <source>
        <dbReference type="EMBL" id="ETS86637.1"/>
    </source>
</evidence>
<dbReference type="OMA" id="ARCITDF"/>
<sequence length="217" mass="24250">MSRISSQSRMHTWKRDQYVISTDSSLVPIKKIGAVFASPIFYWAKALPDAVLKETLENSLCFGLYQSSVSQSGTNPADLSSAESRTNAAEVAPTDATTDAGHVASEKTKPDLNLIGFARCITDYTTFLYLTDVWVDELYQGKGLGKWLITCVQEVIEKMPYLRRSMLFTADWERSVPFYEKLMDMTLLETQRNAGLAIMERKGLGHPSYGSNSSSYN</sequence>
<dbReference type="InterPro" id="IPR000182">
    <property type="entry name" value="GNAT_dom"/>
</dbReference>
<dbReference type="InParanoid" id="W3XMC1"/>
<dbReference type="GeneID" id="19265478"/>
<reference evidence="4" key="1">
    <citation type="journal article" date="2015" name="BMC Genomics">
        <title>Genomic and transcriptomic analysis of the endophytic fungus Pestalotiopsis fici reveals its lifestyle and high potential for synthesis of natural products.</title>
        <authorList>
            <person name="Wang X."/>
            <person name="Zhang X."/>
            <person name="Liu L."/>
            <person name="Xiang M."/>
            <person name="Wang W."/>
            <person name="Sun X."/>
            <person name="Che Y."/>
            <person name="Guo L."/>
            <person name="Liu G."/>
            <person name="Guo L."/>
            <person name="Wang C."/>
            <person name="Yin W.B."/>
            <person name="Stadler M."/>
            <person name="Zhang X."/>
            <person name="Liu X."/>
        </authorList>
    </citation>
    <scope>NUCLEOTIDE SEQUENCE [LARGE SCALE GENOMIC DNA]</scope>
    <source>
        <strain evidence="4">W106-1 / CGMCC3.15140</strain>
    </source>
</reference>